<keyword evidence="7 8" id="KW-0472">Membrane</keyword>
<evidence type="ECO:0000256" key="2">
    <source>
        <dbReference type="ARBA" id="ARBA00007467"/>
    </source>
</evidence>
<dbReference type="InterPro" id="IPR003492">
    <property type="entry name" value="Battenin_disease_Cln3"/>
</dbReference>
<comment type="caution">
    <text evidence="9">The sequence shown here is derived from an EMBL/GenBank/DDBJ whole genome shotgun (WGS) entry which is preliminary data.</text>
</comment>
<dbReference type="Gene3D" id="1.20.1250.20">
    <property type="entry name" value="MFS general substrate transporter like domains"/>
    <property type="match status" value="1"/>
</dbReference>
<gene>
    <name evidence="9" type="primary">BTN1</name>
    <name evidence="9" type="ORF">HETSPECPRED_006440</name>
</gene>
<proteinExistence type="inferred from homology"/>
<dbReference type="Proteomes" id="UP000664521">
    <property type="component" value="Unassembled WGS sequence"/>
</dbReference>
<dbReference type="GO" id="GO:0051453">
    <property type="term" value="P:regulation of intracellular pH"/>
    <property type="evidence" value="ECO:0007669"/>
    <property type="project" value="TreeGrafter"/>
</dbReference>
<keyword evidence="5" id="KW-0029">Amino-acid transport</keyword>
<evidence type="ECO:0000256" key="5">
    <source>
        <dbReference type="ARBA" id="ARBA00022970"/>
    </source>
</evidence>
<sequence length="171" mass="19388">MFPLFLVYLAEYTINLGLHPVLLFPLPSTPFNHYRAFYPTYNFLYQAGVFVSRSSTPFLRIHRLYPPSLLQVSNFFLLASQAALGWMPDRIGFWIVSAVVVWEGLLGGAVYVSTFAEIMDNVQRDEREFSLAATSVSDSCGTSIAGFVAMAVEKSICAWQVRRGRDWCRRL</sequence>
<dbReference type="EMBL" id="CAJPDS010000043">
    <property type="protein sequence ID" value="CAF9926867.1"/>
    <property type="molecule type" value="Genomic_DNA"/>
</dbReference>
<evidence type="ECO:0000256" key="4">
    <source>
        <dbReference type="ARBA" id="ARBA00022692"/>
    </source>
</evidence>
<organism evidence="9 10">
    <name type="scientific">Heterodermia speciosa</name>
    <dbReference type="NCBI Taxonomy" id="116794"/>
    <lineage>
        <taxon>Eukaryota</taxon>
        <taxon>Fungi</taxon>
        <taxon>Dikarya</taxon>
        <taxon>Ascomycota</taxon>
        <taxon>Pezizomycotina</taxon>
        <taxon>Lecanoromycetes</taxon>
        <taxon>OSLEUM clade</taxon>
        <taxon>Lecanoromycetidae</taxon>
        <taxon>Caliciales</taxon>
        <taxon>Physciaceae</taxon>
        <taxon>Heterodermia</taxon>
    </lineage>
</organism>
<comment type="caution">
    <text evidence="8">Lacks conserved residue(s) required for the propagation of feature annotation.</text>
</comment>
<dbReference type="GO" id="GO:0012505">
    <property type="term" value="C:endomembrane system"/>
    <property type="evidence" value="ECO:0007669"/>
    <property type="project" value="UniProtKB-SubCell"/>
</dbReference>
<accession>A0A8H3FPV9</accession>
<dbReference type="PRINTS" id="PR01315">
    <property type="entry name" value="BATTENIN"/>
</dbReference>
<evidence type="ECO:0000256" key="8">
    <source>
        <dbReference type="RuleBase" id="RU361113"/>
    </source>
</evidence>
<dbReference type="GO" id="GO:0006865">
    <property type="term" value="P:amino acid transport"/>
    <property type="evidence" value="ECO:0007669"/>
    <property type="project" value="UniProtKB-KW"/>
</dbReference>
<comment type="subcellular location">
    <subcellularLocation>
        <location evidence="1">Endomembrane system</location>
        <topology evidence="1">Multi-pass membrane protein</topology>
    </subcellularLocation>
    <subcellularLocation>
        <location evidence="8">Vacuole membrane</location>
        <topology evidence="8">Multi-pass membrane protein</topology>
    </subcellularLocation>
</comment>
<dbReference type="AlphaFoldDB" id="A0A8H3FPV9"/>
<evidence type="ECO:0000256" key="3">
    <source>
        <dbReference type="ARBA" id="ARBA00022448"/>
    </source>
</evidence>
<dbReference type="SUPFAM" id="SSF103473">
    <property type="entry name" value="MFS general substrate transporter"/>
    <property type="match status" value="1"/>
</dbReference>
<dbReference type="InterPro" id="IPR036259">
    <property type="entry name" value="MFS_trans_sf"/>
</dbReference>
<evidence type="ECO:0000256" key="7">
    <source>
        <dbReference type="ARBA" id="ARBA00023136"/>
    </source>
</evidence>
<feature type="transmembrane region" description="Helical" evidence="8">
    <location>
        <begin position="93"/>
        <end position="114"/>
    </location>
</feature>
<keyword evidence="4 8" id="KW-0812">Transmembrane</keyword>
<dbReference type="Pfam" id="PF02487">
    <property type="entry name" value="CLN3"/>
    <property type="match status" value="1"/>
</dbReference>
<keyword evidence="3" id="KW-0813">Transport</keyword>
<comment type="similarity">
    <text evidence="2 8">Belongs to the battenin family.</text>
</comment>
<protein>
    <recommendedName>
        <fullName evidence="8">Protein BTN</fullName>
    </recommendedName>
</protein>
<dbReference type="GO" id="GO:0005774">
    <property type="term" value="C:vacuolar membrane"/>
    <property type="evidence" value="ECO:0007669"/>
    <property type="project" value="UniProtKB-SubCell"/>
</dbReference>
<evidence type="ECO:0000313" key="9">
    <source>
        <dbReference type="EMBL" id="CAF9926867.1"/>
    </source>
</evidence>
<keyword evidence="8" id="KW-0926">Vacuole</keyword>
<name>A0A8H3FPV9_9LECA</name>
<reference evidence="9" key="1">
    <citation type="submission" date="2021-03" db="EMBL/GenBank/DDBJ databases">
        <authorList>
            <person name="Tagirdzhanova G."/>
        </authorList>
    </citation>
    <scope>NUCLEOTIDE SEQUENCE</scope>
</reference>
<dbReference type="PANTHER" id="PTHR10981:SF0">
    <property type="entry name" value="BATTENIN"/>
    <property type="match status" value="1"/>
</dbReference>
<dbReference type="OrthoDB" id="5965864at2759"/>
<evidence type="ECO:0000313" key="10">
    <source>
        <dbReference type="Proteomes" id="UP000664521"/>
    </source>
</evidence>
<evidence type="ECO:0000256" key="1">
    <source>
        <dbReference type="ARBA" id="ARBA00004127"/>
    </source>
</evidence>
<keyword evidence="10" id="KW-1185">Reference proteome</keyword>
<evidence type="ECO:0000256" key="6">
    <source>
        <dbReference type="ARBA" id="ARBA00022989"/>
    </source>
</evidence>
<keyword evidence="6 8" id="KW-1133">Transmembrane helix</keyword>
<dbReference type="PANTHER" id="PTHR10981">
    <property type="entry name" value="BATTENIN"/>
    <property type="match status" value="1"/>
</dbReference>